<dbReference type="Proteomes" id="UP000077755">
    <property type="component" value="Chromosome 7"/>
</dbReference>
<reference evidence="1" key="1">
    <citation type="journal article" date="2016" name="Nat. Genet.">
        <title>A high-quality carrot genome assembly provides new insights into carotenoid accumulation and asterid genome evolution.</title>
        <authorList>
            <person name="Iorizzo M."/>
            <person name="Ellison S."/>
            <person name="Senalik D."/>
            <person name="Zeng P."/>
            <person name="Satapoomin P."/>
            <person name="Huang J."/>
            <person name="Bowman M."/>
            <person name="Iovene M."/>
            <person name="Sanseverino W."/>
            <person name="Cavagnaro P."/>
            <person name="Yildiz M."/>
            <person name="Macko-Podgorni A."/>
            <person name="Moranska E."/>
            <person name="Grzebelus E."/>
            <person name="Grzebelus D."/>
            <person name="Ashrafi H."/>
            <person name="Zheng Z."/>
            <person name="Cheng S."/>
            <person name="Spooner D."/>
            <person name="Van Deynze A."/>
            <person name="Simon P."/>
        </authorList>
    </citation>
    <scope>NUCLEOTIDE SEQUENCE</scope>
    <source>
        <tissue evidence="1">Leaf</tissue>
    </source>
</reference>
<dbReference type="Gramene" id="KZM83329">
    <property type="protein sequence ID" value="KZM83329"/>
    <property type="gene ID" value="DCAR_030898"/>
</dbReference>
<dbReference type="PANTHER" id="PTHR24128:SF24">
    <property type="entry name" value="ANKYRIN REPEAT PROTEIN"/>
    <property type="match status" value="1"/>
</dbReference>
<gene>
    <name evidence="1" type="ORF">DCAR_0729172</name>
</gene>
<dbReference type="OMA" id="ARYKSNM"/>
<keyword evidence="2" id="KW-1185">Reference proteome</keyword>
<dbReference type="InterPro" id="IPR002110">
    <property type="entry name" value="Ankyrin_rpt"/>
</dbReference>
<dbReference type="Pfam" id="PF13857">
    <property type="entry name" value="Ank_5"/>
    <property type="match status" value="1"/>
</dbReference>
<name>A0A175YIG8_DAUCS</name>
<dbReference type="InterPro" id="IPR026961">
    <property type="entry name" value="PGG_dom"/>
</dbReference>
<accession>A0A175YIG8</accession>
<protein>
    <submittedName>
        <fullName evidence="1">Uncharacterized protein</fullName>
    </submittedName>
</protein>
<dbReference type="Pfam" id="PF12796">
    <property type="entry name" value="Ank_2"/>
    <property type="match status" value="1"/>
</dbReference>
<dbReference type="EMBL" id="CP093349">
    <property type="protein sequence ID" value="WOH09714.1"/>
    <property type="molecule type" value="Genomic_DNA"/>
</dbReference>
<dbReference type="PANTHER" id="PTHR24128">
    <property type="entry name" value="HOMEOBOX PROTEIN WARIAI"/>
    <property type="match status" value="1"/>
</dbReference>
<dbReference type="Gene3D" id="1.25.40.20">
    <property type="entry name" value="Ankyrin repeat-containing domain"/>
    <property type="match status" value="1"/>
</dbReference>
<dbReference type="Pfam" id="PF13962">
    <property type="entry name" value="PGG"/>
    <property type="match status" value="1"/>
</dbReference>
<organism evidence="1 2">
    <name type="scientific">Daucus carota subsp. sativus</name>
    <name type="common">Carrot</name>
    <dbReference type="NCBI Taxonomy" id="79200"/>
    <lineage>
        <taxon>Eukaryota</taxon>
        <taxon>Viridiplantae</taxon>
        <taxon>Streptophyta</taxon>
        <taxon>Embryophyta</taxon>
        <taxon>Tracheophyta</taxon>
        <taxon>Spermatophyta</taxon>
        <taxon>Magnoliopsida</taxon>
        <taxon>eudicotyledons</taxon>
        <taxon>Gunneridae</taxon>
        <taxon>Pentapetalae</taxon>
        <taxon>asterids</taxon>
        <taxon>campanulids</taxon>
        <taxon>Apiales</taxon>
        <taxon>Apiaceae</taxon>
        <taxon>Apioideae</taxon>
        <taxon>Scandiceae</taxon>
        <taxon>Daucinae</taxon>
        <taxon>Daucus</taxon>
        <taxon>Daucus sect. Daucus</taxon>
    </lineage>
</organism>
<proteinExistence type="predicted"/>
<dbReference type="SUPFAM" id="SSF48403">
    <property type="entry name" value="Ankyrin repeat"/>
    <property type="match status" value="1"/>
</dbReference>
<evidence type="ECO:0000313" key="2">
    <source>
        <dbReference type="Proteomes" id="UP000077755"/>
    </source>
</evidence>
<evidence type="ECO:0000313" key="1">
    <source>
        <dbReference type="EMBL" id="WOH09714.1"/>
    </source>
</evidence>
<reference evidence="1" key="2">
    <citation type="submission" date="2022-03" db="EMBL/GenBank/DDBJ databases">
        <title>Draft title - Genomic analysis of global carrot germplasm unveils the trajectory of domestication and the origin of high carotenoid orange carrot.</title>
        <authorList>
            <person name="Iorizzo M."/>
            <person name="Ellison S."/>
            <person name="Senalik D."/>
            <person name="Macko-Podgorni A."/>
            <person name="Grzebelus D."/>
            <person name="Bostan H."/>
            <person name="Rolling W."/>
            <person name="Curaba J."/>
            <person name="Simon P."/>
        </authorList>
    </citation>
    <scope>NUCLEOTIDE SEQUENCE</scope>
    <source>
        <tissue evidence="1">Leaf</tissue>
    </source>
</reference>
<dbReference type="SMART" id="SM00248">
    <property type="entry name" value="ANK"/>
    <property type="match status" value="5"/>
</dbReference>
<sequence>MEERLNEVARIGNIDLLYDLIRQDPCMLDRVDESPFVETPLHVAAMAGNVRFAIEMMRLKPSFSRKLNPDGFAPIHTALQSGHGDLVIRMINVDRELVRVQGKECNTPLHFVADQEGNVELMVELLLACPESILDVNVRKETALHIAVKNNKIDTVKVMLEWLKLLDSVFVMGWTDEESNTILHIAASRNYIQMVKMLIPKTDLYARNSRGLQALDTMDAQARTMLQKDRKLKIARWWVQTKSYDNETVFCDTNNNSSLVKSLKKGFPWYKRWIFSNHRIISLADKNGILVVAVLIATNAYQAVITLPTIFDNQFIAASSHYYLFIFQLFNAATFIAAMSLIQVLLPRGVSYSVQLIMPIIVCYFVGIYLPNLEGQILLFTLALFVFQLLWHGRLDTNGNRRDRHSLLKHSASFSKELERKGYRYQ</sequence>
<dbReference type="InterPro" id="IPR036770">
    <property type="entry name" value="Ankyrin_rpt-contain_sf"/>
</dbReference>
<dbReference type="AlphaFoldDB" id="A0A175YIG8"/>